<name>A0A9E3LVI7_9NOST</name>
<proteinExistence type="predicted"/>
<reference evidence="2" key="2">
    <citation type="journal article" date="2022" name="Microbiol. Resour. Announc.">
        <title>Metagenome Sequencing to Explore Phylogenomics of Terrestrial Cyanobacteria.</title>
        <authorList>
            <person name="Ward R.D."/>
            <person name="Stajich J.E."/>
            <person name="Johansen J.R."/>
            <person name="Huntemann M."/>
            <person name="Clum A."/>
            <person name="Foster B."/>
            <person name="Foster B."/>
            <person name="Roux S."/>
            <person name="Palaniappan K."/>
            <person name="Varghese N."/>
            <person name="Mukherjee S."/>
            <person name="Reddy T.B.K."/>
            <person name="Daum C."/>
            <person name="Copeland A."/>
            <person name="Chen I.A."/>
            <person name="Ivanova N.N."/>
            <person name="Kyrpides N.C."/>
            <person name="Shapiro N."/>
            <person name="Eloe-Fadrosh E.A."/>
            <person name="Pietrasiak N."/>
        </authorList>
    </citation>
    <scope>NUCLEOTIDE SEQUENCE</scope>
    <source>
        <strain evidence="2">HA4357-MV3</strain>
    </source>
</reference>
<keyword evidence="1" id="KW-0175">Coiled coil</keyword>
<gene>
    <name evidence="2" type="ORF">KME28_25145</name>
</gene>
<dbReference type="AlphaFoldDB" id="A0A9E3LVI7"/>
<feature type="coiled-coil region" evidence="1">
    <location>
        <begin position="76"/>
        <end position="110"/>
    </location>
</feature>
<evidence type="ECO:0000313" key="2">
    <source>
        <dbReference type="EMBL" id="MBW4434907.1"/>
    </source>
</evidence>
<sequence length="149" mass="17118">MTQDQPSRLEPIEVTQTVHSQILNQLATAHRELTDFCVQQAQRTEHRLITTEQLAQQNSEAIAQLVIATNRNTTAIANLEEQTTRNVETMNRLEQRMDQLAELVTTSTTETIRLVADLARQQASDKAEIREIWRYLRYEPRNGNGTSEE</sequence>
<evidence type="ECO:0000313" key="3">
    <source>
        <dbReference type="Proteomes" id="UP000813215"/>
    </source>
</evidence>
<protein>
    <submittedName>
        <fullName evidence="2">Uncharacterized protein</fullName>
    </submittedName>
</protein>
<reference evidence="2" key="1">
    <citation type="submission" date="2021-05" db="EMBL/GenBank/DDBJ databases">
        <authorList>
            <person name="Pietrasiak N."/>
            <person name="Ward R."/>
            <person name="Stajich J.E."/>
            <person name="Kurbessoian T."/>
        </authorList>
    </citation>
    <scope>NUCLEOTIDE SEQUENCE</scope>
    <source>
        <strain evidence="2">HA4357-MV3</strain>
    </source>
</reference>
<organism evidence="2 3">
    <name type="scientific">Pelatocladus maniniholoensis HA4357-MV3</name>
    <dbReference type="NCBI Taxonomy" id="1117104"/>
    <lineage>
        <taxon>Bacteria</taxon>
        <taxon>Bacillati</taxon>
        <taxon>Cyanobacteriota</taxon>
        <taxon>Cyanophyceae</taxon>
        <taxon>Nostocales</taxon>
        <taxon>Nostocaceae</taxon>
        <taxon>Pelatocladus</taxon>
    </lineage>
</organism>
<evidence type="ECO:0000256" key="1">
    <source>
        <dbReference type="SAM" id="Coils"/>
    </source>
</evidence>
<accession>A0A9E3LVI7</accession>
<dbReference type="Proteomes" id="UP000813215">
    <property type="component" value="Unassembled WGS sequence"/>
</dbReference>
<comment type="caution">
    <text evidence="2">The sequence shown here is derived from an EMBL/GenBank/DDBJ whole genome shotgun (WGS) entry which is preliminary data.</text>
</comment>
<dbReference type="EMBL" id="JAHHHW010000145">
    <property type="protein sequence ID" value="MBW4434907.1"/>
    <property type="molecule type" value="Genomic_DNA"/>
</dbReference>